<evidence type="ECO:0000256" key="1">
    <source>
        <dbReference type="SAM" id="MobiDB-lite"/>
    </source>
</evidence>
<name>Q2IUK8_RHOP2</name>
<dbReference type="HOGENOM" id="CLU_118006_0_0_5"/>
<proteinExistence type="predicted"/>
<sequence length="206" mass="21880">MSVRIVLSTLTAASLLLGLTSAVQSAREPRALDAGATEEATDETGSLPLAAGSGADLVRMVESSLTGARVYDLSFNGDGAAPSFEVKSYRDDNIWKTVVDAATRRIVRSAVVMPASDLHAEDKRGIDDFKRSSMALADAIAIAEKYGPGKAISAGLHHADGKLVFVVVVVSNGGLKEIVIRSDGKKRGERRKMEQRPDDSVRRMPG</sequence>
<dbReference type="STRING" id="316058.RPB_3406"/>
<gene>
    <name evidence="3" type="ordered locus">RPB_3406</name>
</gene>
<dbReference type="KEGG" id="rpb:RPB_3406"/>
<evidence type="ECO:0008006" key="5">
    <source>
        <dbReference type="Google" id="ProtNLM"/>
    </source>
</evidence>
<keyword evidence="4" id="KW-1185">Reference proteome</keyword>
<protein>
    <recommendedName>
        <fullName evidence="5">PepSY domain-containing protein</fullName>
    </recommendedName>
</protein>
<dbReference type="Proteomes" id="UP000008809">
    <property type="component" value="Chromosome"/>
</dbReference>
<evidence type="ECO:0000256" key="2">
    <source>
        <dbReference type="SAM" id="SignalP"/>
    </source>
</evidence>
<feature type="chain" id="PRO_5004210552" description="PepSY domain-containing protein" evidence="2">
    <location>
        <begin position="26"/>
        <end position="206"/>
    </location>
</feature>
<dbReference type="AlphaFoldDB" id="Q2IUK8"/>
<reference evidence="3 4" key="1">
    <citation type="submission" date="2006-01" db="EMBL/GenBank/DDBJ databases">
        <title>Complete sequence of Rhodopseudomonas palustris HaA2.</title>
        <authorList>
            <consortium name="US DOE Joint Genome Institute"/>
            <person name="Copeland A."/>
            <person name="Lucas S."/>
            <person name="Lapidus A."/>
            <person name="Barry K."/>
            <person name="Detter J.C."/>
            <person name="Glavina T."/>
            <person name="Hammon N."/>
            <person name="Israni S."/>
            <person name="Pitluck S."/>
            <person name="Chain P."/>
            <person name="Malfatti S."/>
            <person name="Shin M."/>
            <person name="Vergez L."/>
            <person name="Schmutz J."/>
            <person name="Larimer F."/>
            <person name="Land M."/>
            <person name="Hauser L."/>
            <person name="Pelletier D.A."/>
            <person name="Kyrpides N."/>
            <person name="Anderson I."/>
            <person name="Oda Y."/>
            <person name="Harwood C.S."/>
            <person name="Richardson P."/>
        </authorList>
    </citation>
    <scope>NUCLEOTIDE SEQUENCE [LARGE SCALE GENOMIC DNA]</scope>
    <source>
        <strain evidence="3 4">HaA2</strain>
    </source>
</reference>
<keyword evidence="2" id="KW-0732">Signal</keyword>
<accession>Q2IUK8</accession>
<dbReference type="OrthoDB" id="8139925at2"/>
<feature type="signal peptide" evidence="2">
    <location>
        <begin position="1"/>
        <end position="25"/>
    </location>
</feature>
<feature type="region of interest" description="Disordered" evidence="1">
    <location>
        <begin position="183"/>
        <end position="206"/>
    </location>
</feature>
<organism evidence="3 4">
    <name type="scientific">Rhodopseudomonas palustris (strain HaA2)</name>
    <dbReference type="NCBI Taxonomy" id="316058"/>
    <lineage>
        <taxon>Bacteria</taxon>
        <taxon>Pseudomonadati</taxon>
        <taxon>Pseudomonadota</taxon>
        <taxon>Alphaproteobacteria</taxon>
        <taxon>Hyphomicrobiales</taxon>
        <taxon>Nitrobacteraceae</taxon>
        <taxon>Rhodopseudomonas</taxon>
    </lineage>
</organism>
<dbReference type="RefSeq" id="WP_011442286.1">
    <property type="nucleotide sequence ID" value="NC_007778.1"/>
</dbReference>
<dbReference type="eggNOG" id="COG3212">
    <property type="taxonomic scope" value="Bacteria"/>
</dbReference>
<dbReference type="EMBL" id="CP000250">
    <property type="protein sequence ID" value="ABD08102.1"/>
    <property type="molecule type" value="Genomic_DNA"/>
</dbReference>
<evidence type="ECO:0000313" key="3">
    <source>
        <dbReference type="EMBL" id="ABD08102.1"/>
    </source>
</evidence>
<evidence type="ECO:0000313" key="4">
    <source>
        <dbReference type="Proteomes" id="UP000008809"/>
    </source>
</evidence>